<feature type="compositionally biased region" description="Basic and acidic residues" evidence="1">
    <location>
        <begin position="208"/>
        <end position="218"/>
    </location>
</feature>
<gene>
    <name evidence="2" type="ORF">SAMN05421799_11457</name>
</gene>
<evidence type="ECO:0000313" key="2">
    <source>
        <dbReference type="EMBL" id="SIT11264.1"/>
    </source>
</evidence>
<dbReference type="AlphaFoldDB" id="A0A1N7PKW7"/>
<protein>
    <submittedName>
        <fullName evidence="2">Uncharacterized protein</fullName>
    </submittedName>
</protein>
<dbReference type="STRING" id="252246.SAMN05421799_11457"/>
<dbReference type="Proteomes" id="UP000186156">
    <property type="component" value="Unassembled WGS sequence"/>
</dbReference>
<keyword evidence="3" id="KW-1185">Reference proteome</keyword>
<organism evidence="2 3">
    <name type="scientific">Alicyclobacillus vulcanalis</name>
    <dbReference type="NCBI Taxonomy" id="252246"/>
    <lineage>
        <taxon>Bacteria</taxon>
        <taxon>Bacillati</taxon>
        <taxon>Bacillota</taxon>
        <taxon>Bacilli</taxon>
        <taxon>Bacillales</taxon>
        <taxon>Alicyclobacillaceae</taxon>
        <taxon>Alicyclobacillus</taxon>
    </lineage>
</organism>
<dbReference type="RefSeq" id="WP_015759742.1">
    <property type="nucleotide sequence ID" value="NZ_FTOO01000014.1"/>
</dbReference>
<sequence>MALPERQLPRAYGAGVNMVMDFGALRQRLEELRQFVKEYMVPGEDYGIIGDSKPTLFKPGAEKLCDVYGLSAGEAHIEFTRDDTKTPIYISYRVSLPLISRIDGKIIMVGVGSANSWEKKYRWRWVTERELPPDLPKETLKQATFDGKYGSYIKYRIPNDEIDDLDNTLLKMAKKRALIDAVLSATRSSALFTQDIEDLEDLTIRQPESVDRRQRTQPDRSTGSPDISQAQKNLILRKAQERGMDTEALNAFVLQATGKGELDSLTKQEASKLIDLLTSGKPRER</sequence>
<proteinExistence type="predicted"/>
<feature type="compositionally biased region" description="Polar residues" evidence="1">
    <location>
        <begin position="219"/>
        <end position="230"/>
    </location>
</feature>
<name>A0A1N7PKW7_9BACL</name>
<dbReference type="OrthoDB" id="423960at2"/>
<evidence type="ECO:0000313" key="3">
    <source>
        <dbReference type="Proteomes" id="UP000186156"/>
    </source>
</evidence>
<reference evidence="3" key="1">
    <citation type="submission" date="2017-01" db="EMBL/GenBank/DDBJ databases">
        <authorList>
            <person name="Varghese N."/>
            <person name="Submissions S."/>
        </authorList>
    </citation>
    <scope>NUCLEOTIDE SEQUENCE [LARGE SCALE GENOMIC DNA]</scope>
    <source>
        <strain evidence="3">DSM 16176</strain>
    </source>
</reference>
<evidence type="ECO:0000256" key="1">
    <source>
        <dbReference type="SAM" id="MobiDB-lite"/>
    </source>
</evidence>
<accession>A0A1N7PKW7</accession>
<dbReference type="EMBL" id="FTOO01000014">
    <property type="protein sequence ID" value="SIT11264.1"/>
    <property type="molecule type" value="Genomic_DNA"/>
</dbReference>
<feature type="region of interest" description="Disordered" evidence="1">
    <location>
        <begin position="205"/>
        <end position="230"/>
    </location>
</feature>